<dbReference type="EMBL" id="NOXV01000305">
    <property type="protein sequence ID" value="OYQ31968.1"/>
    <property type="molecule type" value="Genomic_DNA"/>
</dbReference>
<dbReference type="Proteomes" id="UP000216605">
    <property type="component" value="Unassembled WGS sequence"/>
</dbReference>
<feature type="chain" id="PRO_5012265316" description="DUF4390 domain-containing protein" evidence="1">
    <location>
        <begin position="21"/>
        <end position="86"/>
    </location>
</feature>
<dbReference type="AlphaFoldDB" id="A0A255YRX7"/>
<reference evidence="2 3" key="1">
    <citation type="submission" date="2017-07" db="EMBL/GenBank/DDBJ databases">
        <title>Flavobacterium cyanobacteriorum sp. nov., isolated from cyanobacterial aggregates in a eutrophic lake.</title>
        <authorList>
            <person name="Cai H."/>
        </authorList>
    </citation>
    <scope>NUCLEOTIDE SEQUENCE [LARGE SCALE GENOMIC DNA]</scope>
    <source>
        <strain evidence="2 3">TH021</strain>
    </source>
</reference>
<accession>A0A255YRX7</accession>
<feature type="signal peptide" evidence="1">
    <location>
        <begin position="1"/>
        <end position="20"/>
    </location>
</feature>
<sequence length="86" mass="10082">MKLYICLLLLVLTGTTFSQASDIADFEITFDMLTVSVKDSDFYFMSHRVVRFKKCAYTFETINKITTRVRLKGIYQYIIVPKVFFS</sequence>
<evidence type="ECO:0000313" key="3">
    <source>
        <dbReference type="Proteomes" id="UP000216605"/>
    </source>
</evidence>
<evidence type="ECO:0008006" key="4">
    <source>
        <dbReference type="Google" id="ProtNLM"/>
    </source>
</evidence>
<evidence type="ECO:0000256" key="1">
    <source>
        <dbReference type="SAM" id="SignalP"/>
    </source>
</evidence>
<comment type="caution">
    <text evidence="2">The sequence shown here is derived from an EMBL/GenBank/DDBJ whole genome shotgun (WGS) entry which is preliminary data.</text>
</comment>
<proteinExistence type="predicted"/>
<organism evidence="2 3">
    <name type="scientific">Flavobacterium cyanobacteriorum</name>
    <dbReference type="NCBI Taxonomy" id="2022802"/>
    <lineage>
        <taxon>Bacteria</taxon>
        <taxon>Pseudomonadati</taxon>
        <taxon>Bacteroidota</taxon>
        <taxon>Flavobacteriia</taxon>
        <taxon>Flavobacteriales</taxon>
        <taxon>Flavobacteriaceae</taxon>
        <taxon>Flavobacterium</taxon>
    </lineage>
</organism>
<keyword evidence="3" id="KW-1185">Reference proteome</keyword>
<protein>
    <recommendedName>
        <fullName evidence="4">DUF4390 domain-containing protein</fullName>
    </recommendedName>
</protein>
<name>A0A255YRX7_9FLAO</name>
<gene>
    <name evidence="2" type="ORF">CHU92_15100</name>
</gene>
<evidence type="ECO:0000313" key="2">
    <source>
        <dbReference type="EMBL" id="OYQ31968.1"/>
    </source>
</evidence>
<keyword evidence="1" id="KW-0732">Signal</keyword>